<keyword evidence="4" id="KW-1185">Reference proteome</keyword>
<dbReference type="STRING" id="50990.A0A4Y7QHR7"/>
<accession>A0A4Y7QHR7</accession>
<evidence type="ECO:0000256" key="2">
    <source>
        <dbReference type="SAM" id="SignalP"/>
    </source>
</evidence>
<feature type="chain" id="PRO_5021381274" evidence="2">
    <location>
        <begin position="22"/>
        <end position="441"/>
    </location>
</feature>
<gene>
    <name evidence="3" type="ORF">BD410DRAFT_783089</name>
</gene>
<feature type="region of interest" description="Disordered" evidence="1">
    <location>
        <begin position="409"/>
        <end position="441"/>
    </location>
</feature>
<feature type="signal peptide" evidence="2">
    <location>
        <begin position="1"/>
        <end position="21"/>
    </location>
</feature>
<dbReference type="PANTHER" id="PTHR34587:SF2">
    <property type="entry name" value="G-PROTEIN COUPLED RECEPTORS FAMILY 1 PROFILE DOMAIN-CONTAINING PROTEIN"/>
    <property type="match status" value="1"/>
</dbReference>
<dbReference type="VEuPathDB" id="FungiDB:BD410DRAFT_783089"/>
<reference evidence="3 4" key="1">
    <citation type="submission" date="2018-06" db="EMBL/GenBank/DDBJ databases">
        <title>A transcriptomic atlas of mushroom development highlights an independent origin of complex multicellularity.</title>
        <authorList>
            <consortium name="DOE Joint Genome Institute"/>
            <person name="Krizsan K."/>
            <person name="Almasi E."/>
            <person name="Merenyi Z."/>
            <person name="Sahu N."/>
            <person name="Viragh M."/>
            <person name="Koszo T."/>
            <person name="Mondo S."/>
            <person name="Kiss B."/>
            <person name="Balint B."/>
            <person name="Kues U."/>
            <person name="Barry K."/>
            <person name="Hegedus J.C."/>
            <person name="Henrissat B."/>
            <person name="Johnson J."/>
            <person name="Lipzen A."/>
            <person name="Ohm R."/>
            <person name="Nagy I."/>
            <person name="Pangilinan J."/>
            <person name="Yan J."/>
            <person name="Xiong Y."/>
            <person name="Grigoriev I.V."/>
            <person name="Hibbett D.S."/>
            <person name="Nagy L.G."/>
        </authorList>
    </citation>
    <scope>NUCLEOTIDE SEQUENCE [LARGE SCALE GENOMIC DNA]</scope>
    <source>
        <strain evidence="3 4">SZMC22713</strain>
    </source>
</reference>
<evidence type="ECO:0000256" key="1">
    <source>
        <dbReference type="SAM" id="MobiDB-lite"/>
    </source>
</evidence>
<dbReference type="EMBL" id="ML170160">
    <property type="protein sequence ID" value="TDL26975.1"/>
    <property type="molecule type" value="Genomic_DNA"/>
</dbReference>
<dbReference type="AlphaFoldDB" id="A0A4Y7QHR7"/>
<feature type="region of interest" description="Disordered" evidence="1">
    <location>
        <begin position="163"/>
        <end position="191"/>
    </location>
</feature>
<keyword evidence="2" id="KW-0732">Signal</keyword>
<evidence type="ECO:0000313" key="4">
    <source>
        <dbReference type="Proteomes" id="UP000294933"/>
    </source>
</evidence>
<dbReference type="Proteomes" id="UP000294933">
    <property type="component" value="Unassembled WGS sequence"/>
</dbReference>
<sequence>MFSKSMLVSFATLAFALSASAVPAPAANACPAQKTVTVTAAPAQSTAGGSKAAGANGAKFGKCSTPQIKFAVGLDGRKEAAFQATDLKSFNHGSADNIGVITGFICQQVSSACGGNAAAKTECTKAQAAASAATAGGAQADAFNKVFGATTNFAAAGGAAAGSGAAAGGKNNNNGKGNNGKGGDPQKSLTLDPKVISTGFEKNGQEVPEAGQVPSLTSSNNFINFCLTQKGKPLTNGQQVKTGSCNTAPMGVIASTSNMPSSKFQFPKNFGHVNANTPFTIKMAIKHIQTGNFVNAQSNYYAAPQQVNGAGDIIGHSHFVIEQLDALDQIKPLNPGTFAFFKGVNTPAVNGVLSVPVPGGLPDGLFKLSSINAAMNHQPVLVAVAQHGSLDDCVYFTVGNGKAKGKIVAPPPPAANATTPAAPAKTTAAKGGKGGKGGKGN</sequence>
<name>A0A4Y7QHR7_9AGAM</name>
<dbReference type="PANTHER" id="PTHR34587">
    <property type="entry name" value="VWFA DOMAIN-CONTAINING PROTEIN"/>
    <property type="match status" value="1"/>
</dbReference>
<evidence type="ECO:0000313" key="3">
    <source>
        <dbReference type="EMBL" id="TDL26975.1"/>
    </source>
</evidence>
<feature type="compositionally biased region" description="Gly residues" evidence="1">
    <location>
        <begin position="431"/>
        <end position="441"/>
    </location>
</feature>
<organism evidence="3 4">
    <name type="scientific">Rickenella mellea</name>
    <dbReference type="NCBI Taxonomy" id="50990"/>
    <lineage>
        <taxon>Eukaryota</taxon>
        <taxon>Fungi</taxon>
        <taxon>Dikarya</taxon>
        <taxon>Basidiomycota</taxon>
        <taxon>Agaricomycotina</taxon>
        <taxon>Agaricomycetes</taxon>
        <taxon>Hymenochaetales</taxon>
        <taxon>Rickenellaceae</taxon>
        <taxon>Rickenella</taxon>
    </lineage>
</organism>
<dbReference type="OrthoDB" id="2336871at2759"/>
<proteinExistence type="predicted"/>
<protein>
    <submittedName>
        <fullName evidence="3">Uncharacterized protein</fullName>
    </submittedName>
</protein>
<dbReference type="InterPro" id="IPR053216">
    <property type="entry name" value="Appressorial_penetr-assoc"/>
</dbReference>
<feature type="compositionally biased region" description="Low complexity" evidence="1">
    <location>
        <begin position="415"/>
        <end position="430"/>
    </location>
</feature>